<sequence>MSILSARSLFLLTSCDIIVVFLFPQVYLSGALRVMHPFDHPIPQRGEICRRVELILAWTALRDSTVIIISALSAIQNKERLCLFLAITFPKTNTYCSRCMYSL</sequence>
<evidence type="ECO:0000256" key="1">
    <source>
        <dbReference type="SAM" id="Phobius"/>
    </source>
</evidence>
<keyword evidence="1" id="KW-0812">Transmembrane</keyword>
<evidence type="ECO:0000313" key="3">
    <source>
        <dbReference type="Proteomes" id="UP000245771"/>
    </source>
</evidence>
<accession>A0A316VHL6</accession>
<protein>
    <submittedName>
        <fullName evidence="2">Uncharacterized protein</fullName>
    </submittedName>
</protein>
<dbReference type="InParanoid" id="A0A316VHL6"/>
<dbReference type="Proteomes" id="UP000245771">
    <property type="component" value="Unassembled WGS sequence"/>
</dbReference>
<feature type="transmembrane region" description="Helical" evidence="1">
    <location>
        <begin position="6"/>
        <end position="28"/>
    </location>
</feature>
<keyword evidence="1" id="KW-1133">Transmembrane helix</keyword>
<reference evidence="2 3" key="1">
    <citation type="journal article" date="2018" name="Mol. Biol. Evol.">
        <title>Broad Genomic Sampling Reveals a Smut Pathogenic Ancestry of the Fungal Clade Ustilaginomycotina.</title>
        <authorList>
            <person name="Kijpornyongpan T."/>
            <person name="Mondo S.J."/>
            <person name="Barry K."/>
            <person name="Sandor L."/>
            <person name="Lee J."/>
            <person name="Lipzen A."/>
            <person name="Pangilinan J."/>
            <person name="LaButti K."/>
            <person name="Hainaut M."/>
            <person name="Henrissat B."/>
            <person name="Grigoriev I.V."/>
            <person name="Spatafora J.W."/>
            <person name="Aime M.C."/>
        </authorList>
    </citation>
    <scope>NUCLEOTIDE SEQUENCE [LARGE SCALE GENOMIC DNA]</scope>
    <source>
        <strain evidence="2 3">MCA 3882</strain>
    </source>
</reference>
<evidence type="ECO:0000313" key="2">
    <source>
        <dbReference type="EMBL" id="PWN37036.1"/>
    </source>
</evidence>
<proteinExistence type="predicted"/>
<dbReference type="EMBL" id="KZ819602">
    <property type="protein sequence ID" value="PWN37036.1"/>
    <property type="molecule type" value="Genomic_DNA"/>
</dbReference>
<gene>
    <name evidence="2" type="ORF">FA14DRAFT_9057</name>
</gene>
<name>A0A316VHL6_9BASI</name>
<keyword evidence="1" id="KW-0472">Membrane</keyword>
<dbReference type="AlphaFoldDB" id="A0A316VHL6"/>
<dbReference type="GeneID" id="37024829"/>
<organism evidence="2 3">
    <name type="scientific">Meira miltonrushii</name>
    <dbReference type="NCBI Taxonomy" id="1280837"/>
    <lineage>
        <taxon>Eukaryota</taxon>
        <taxon>Fungi</taxon>
        <taxon>Dikarya</taxon>
        <taxon>Basidiomycota</taxon>
        <taxon>Ustilaginomycotina</taxon>
        <taxon>Exobasidiomycetes</taxon>
        <taxon>Exobasidiales</taxon>
        <taxon>Brachybasidiaceae</taxon>
        <taxon>Meira</taxon>
    </lineage>
</organism>
<keyword evidence="3" id="KW-1185">Reference proteome</keyword>
<dbReference type="RefSeq" id="XP_025357338.1">
    <property type="nucleotide sequence ID" value="XM_025503048.1"/>
</dbReference>